<proteinExistence type="predicted"/>
<dbReference type="SUPFAM" id="SSF55961">
    <property type="entry name" value="Bet v1-like"/>
    <property type="match status" value="1"/>
</dbReference>
<dbReference type="GeneID" id="68115545"/>
<keyword evidence="3" id="KW-1185">Reference proteome</keyword>
<dbReference type="Proteomes" id="UP000444721">
    <property type="component" value="Unassembled WGS sequence"/>
</dbReference>
<dbReference type="PANTHER" id="PTHR19308">
    <property type="entry name" value="PHOSPHATIDYLCHOLINE TRANSFER PROTEIN"/>
    <property type="match status" value="1"/>
</dbReference>
<dbReference type="InterPro" id="IPR002913">
    <property type="entry name" value="START_lipid-bd_dom"/>
</dbReference>
<dbReference type="EMBL" id="VFQX01000060">
    <property type="protein sequence ID" value="KAF0973623.1"/>
    <property type="molecule type" value="Genomic_DNA"/>
</dbReference>
<dbReference type="AlphaFoldDB" id="A0A6A5B422"/>
<evidence type="ECO:0000313" key="3">
    <source>
        <dbReference type="Proteomes" id="UP000444721"/>
    </source>
</evidence>
<dbReference type="OrthoDB" id="10256565at2759"/>
<dbReference type="Gene3D" id="3.30.530.20">
    <property type="match status" value="1"/>
</dbReference>
<dbReference type="GO" id="GO:0005737">
    <property type="term" value="C:cytoplasm"/>
    <property type="evidence" value="ECO:0007669"/>
    <property type="project" value="UniProtKB-ARBA"/>
</dbReference>
<organism evidence="2 3">
    <name type="scientific">Naegleria fowleri</name>
    <name type="common">Brain eating amoeba</name>
    <dbReference type="NCBI Taxonomy" id="5763"/>
    <lineage>
        <taxon>Eukaryota</taxon>
        <taxon>Discoba</taxon>
        <taxon>Heterolobosea</taxon>
        <taxon>Tetramitia</taxon>
        <taxon>Eutetramitia</taxon>
        <taxon>Vahlkampfiidae</taxon>
        <taxon>Naegleria</taxon>
    </lineage>
</organism>
<evidence type="ECO:0000259" key="1">
    <source>
        <dbReference type="PROSITE" id="PS50848"/>
    </source>
</evidence>
<dbReference type="GO" id="GO:0008289">
    <property type="term" value="F:lipid binding"/>
    <property type="evidence" value="ECO:0007669"/>
    <property type="project" value="InterPro"/>
</dbReference>
<name>A0A6A5B422_NAEFO</name>
<dbReference type="InterPro" id="IPR051213">
    <property type="entry name" value="START_lipid_transfer"/>
</dbReference>
<dbReference type="InterPro" id="IPR023393">
    <property type="entry name" value="START-like_dom_sf"/>
</dbReference>
<dbReference type="PROSITE" id="PS50848">
    <property type="entry name" value="START"/>
    <property type="match status" value="1"/>
</dbReference>
<dbReference type="VEuPathDB" id="AmoebaDB:FDP41_008327"/>
<sequence>MLSWLTGETTSENTTNNFSFPTHPEVTILPEQSSDTPIIIDGMLLFSYKEIMAIREEATNEEDYEVLYEEPENYRRMLVKKKGEGSTGEIKRHKYIRTNFPCSPKEMFVAVRDFERRKNWDDRLEERNVLRVFSYVDKESGHKVVISIERTAHKGVFPVQGRDFISMTGVVQLNEFHYVTLSKALEFRMIPYATTTGVTKPPPPLPVDKYGPSEGFNGYIRGVNKYFANECFGNETTTTYTTIVETDVRGWVPATVYNWFVKFIPAQGEGNLIKGLEWRKTNGVGCDLNEFYYNHDSPLFKK</sequence>
<accession>A0A6A5B422</accession>
<gene>
    <name evidence="2" type="ORF">FDP41_008327</name>
</gene>
<dbReference type="VEuPathDB" id="AmoebaDB:NfTy_090500"/>
<feature type="domain" description="START" evidence="1">
    <location>
        <begin position="1"/>
        <end position="262"/>
    </location>
</feature>
<comment type="caution">
    <text evidence="2">The sequence shown here is derived from an EMBL/GenBank/DDBJ whole genome shotgun (WGS) entry which is preliminary data.</text>
</comment>
<evidence type="ECO:0000313" key="2">
    <source>
        <dbReference type="EMBL" id="KAF0973623.1"/>
    </source>
</evidence>
<dbReference type="VEuPathDB" id="AmoebaDB:NF0002170"/>
<reference evidence="2 3" key="1">
    <citation type="journal article" date="2019" name="Sci. Rep.">
        <title>Nanopore sequencing improves the draft genome of the human pathogenic amoeba Naegleria fowleri.</title>
        <authorList>
            <person name="Liechti N."/>
            <person name="Schurch N."/>
            <person name="Bruggmann R."/>
            <person name="Wittwer M."/>
        </authorList>
    </citation>
    <scope>NUCLEOTIDE SEQUENCE [LARGE SCALE GENOMIC DNA]</scope>
    <source>
        <strain evidence="2 3">ATCC 30894</strain>
    </source>
</reference>
<dbReference type="OMA" id="KEMFVAV"/>
<dbReference type="PANTHER" id="PTHR19308:SF14">
    <property type="entry name" value="START DOMAIN-CONTAINING PROTEIN"/>
    <property type="match status" value="1"/>
</dbReference>
<protein>
    <recommendedName>
        <fullName evidence="1">START domain-containing protein</fullName>
    </recommendedName>
</protein>
<dbReference type="RefSeq" id="XP_044558336.1">
    <property type="nucleotide sequence ID" value="XM_044712169.1"/>
</dbReference>